<feature type="non-terminal residue" evidence="1">
    <location>
        <position position="329"/>
    </location>
</feature>
<sequence>MYPVKTATAVTSRPPYNAEGAPGFFTAGNAVAGIPATVPGEHWFNMTQEELLNVIRAAGLAPSATDDTQLRQAVAGLILDAVAGHNESAAAHADIRQLIAGINIPAASETVAGIVRLSTADEAHAGTDNTTAMSPTDVATAIAAARWSDALARDNAAMSTFVAHLTAGRASGPVPRGGIWTLATNELSGSGAYYDASGHAYHNQVPSSVDHSGTISAGTPNVSGYTVVDTSVVIANGRVVTHVRIYATASSTGVIYVFQRTAAGAYTVVASGGFSHTGSGWEQFALSAAYTVPATGTYMVGAYSANFGACSYHTAGRAYKTGSSSGSVT</sequence>
<dbReference type="EMBL" id="FZOC01000004">
    <property type="protein sequence ID" value="SNR95144.1"/>
    <property type="molecule type" value="Genomic_DNA"/>
</dbReference>
<proteinExistence type="predicted"/>
<evidence type="ECO:0000313" key="1">
    <source>
        <dbReference type="EMBL" id="SNR95144.1"/>
    </source>
</evidence>
<evidence type="ECO:0000313" key="2">
    <source>
        <dbReference type="Proteomes" id="UP000198324"/>
    </source>
</evidence>
<gene>
    <name evidence="1" type="ORF">SAMN04488503_1986</name>
</gene>
<name>A0A239AJD3_9BACT</name>
<keyword evidence="2" id="KW-1185">Reference proteome</keyword>
<accession>A0A239AJD3</accession>
<organism evidence="1 2">
    <name type="scientific">Humidesulfovibrio mexicanus</name>
    <dbReference type="NCBI Taxonomy" id="147047"/>
    <lineage>
        <taxon>Bacteria</taxon>
        <taxon>Pseudomonadati</taxon>
        <taxon>Thermodesulfobacteriota</taxon>
        <taxon>Desulfovibrionia</taxon>
        <taxon>Desulfovibrionales</taxon>
        <taxon>Desulfovibrionaceae</taxon>
        <taxon>Humidesulfovibrio</taxon>
    </lineage>
</organism>
<dbReference type="AlphaFoldDB" id="A0A239AJD3"/>
<dbReference type="Proteomes" id="UP000198324">
    <property type="component" value="Unassembled WGS sequence"/>
</dbReference>
<protein>
    <submittedName>
        <fullName evidence="1">Uncharacterized protein</fullName>
    </submittedName>
</protein>
<reference evidence="1 2" key="1">
    <citation type="submission" date="2017-06" db="EMBL/GenBank/DDBJ databases">
        <authorList>
            <person name="Kim H.J."/>
            <person name="Triplett B.A."/>
        </authorList>
    </citation>
    <scope>NUCLEOTIDE SEQUENCE [LARGE SCALE GENOMIC DNA]</scope>
    <source>
        <strain evidence="1 2">DSM 13116</strain>
    </source>
</reference>